<evidence type="ECO:0000256" key="1">
    <source>
        <dbReference type="SAM" id="Phobius"/>
    </source>
</evidence>
<name>A0ABQ9ZT55_9CRUS</name>
<proteinExistence type="predicted"/>
<gene>
    <name evidence="2" type="ORF">OUZ56_030947</name>
</gene>
<organism evidence="2 3">
    <name type="scientific">Daphnia magna</name>
    <dbReference type="NCBI Taxonomy" id="35525"/>
    <lineage>
        <taxon>Eukaryota</taxon>
        <taxon>Metazoa</taxon>
        <taxon>Ecdysozoa</taxon>
        <taxon>Arthropoda</taxon>
        <taxon>Crustacea</taxon>
        <taxon>Branchiopoda</taxon>
        <taxon>Diplostraca</taxon>
        <taxon>Cladocera</taxon>
        <taxon>Anomopoda</taxon>
        <taxon>Daphniidae</taxon>
        <taxon>Daphnia</taxon>
    </lineage>
</organism>
<dbReference type="Proteomes" id="UP001234178">
    <property type="component" value="Unassembled WGS sequence"/>
</dbReference>
<dbReference type="EMBL" id="JAOYFB010000005">
    <property type="protein sequence ID" value="KAK4015983.1"/>
    <property type="molecule type" value="Genomic_DNA"/>
</dbReference>
<keyword evidence="1" id="KW-0472">Membrane</keyword>
<keyword evidence="1" id="KW-0812">Transmembrane</keyword>
<comment type="caution">
    <text evidence="2">The sequence shown here is derived from an EMBL/GenBank/DDBJ whole genome shotgun (WGS) entry which is preliminary data.</text>
</comment>
<keyword evidence="1" id="KW-1133">Transmembrane helix</keyword>
<evidence type="ECO:0000313" key="3">
    <source>
        <dbReference type="Proteomes" id="UP001234178"/>
    </source>
</evidence>
<evidence type="ECO:0000313" key="2">
    <source>
        <dbReference type="EMBL" id="KAK4015983.1"/>
    </source>
</evidence>
<accession>A0ABQ9ZT55</accession>
<sequence>MPECETRKPNGTTDRQQMYVMGVSSVSLLGHFVLSAAAPMDVHTSSAKGERLSGQFNSNQVKLQFSLHERDAIDVIH</sequence>
<protein>
    <submittedName>
        <fullName evidence="2">Uncharacterized protein</fullName>
    </submittedName>
</protein>
<keyword evidence="3" id="KW-1185">Reference proteome</keyword>
<reference evidence="2 3" key="1">
    <citation type="journal article" date="2023" name="Nucleic Acids Res.">
        <title>The hologenome of Daphnia magna reveals possible DNA methylation and microbiome-mediated evolution of the host genome.</title>
        <authorList>
            <person name="Chaturvedi A."/>
            <person name="Li X."/>
            <person name="Dhandapani V."/>
            <person name="Marshall H."/>
            <person name="Kissane S."/>
            <person name="Cuenca-Cambronero M."/>
            <person name="Asole G."/>
            <person name="Calvet F."/>
            <person name="Ruiz-Romero M."/>
            <person name="Marangio P."/>
            <person name="Guigo R."/>
            <person name="Rago D."/>
            <person name="Mirbahai L."/>
            <person name="Eastwood N."/>
            <person name="Colbourne J.K."/>
            <person name="Zhou J."/>
            <person name="Mallon E."/>
            <person name="Orsini L."/>
        </authorList>
    </citation>
    <scope>NUCLEOTIDE SEQUENCE [LARGE SCALE GENOMIC DNA]</scope>
    <source>
        <strain evidence="2">LRV0_1</strain>
    </source>
</reference>
<feature type="transmembrane region" description="Helical" evidence="1">
    <location>
        <begin position="18"/>
        <end position="38"/>
    </location>
</feature>